<keyword evidence="3" id="KW-0808">Transferase</keyword>
<dbReference type="Proteomes" id="UP000054858">
    <property type="component" value="Unassembled WGS sequence"/>
</dbReference>
<keyword evidence="6 7" id="KW-0961">Cell wall biogenesis/degradation</keyword>
<dbReference type="SUPFAM" id="SSF141523">
    <property type="entry name" value="L,D-transpeptidase catalytic domain-like"/>
    <property type="match status" value="1"/>
</dbReference>
<evidence type="ECO:0000256" key="4">
    <source>
        <dbReference type="ARBA" id="ARBA00022960"/>
    </source>
</evidence>
<dbReference type="GO" id="GO:0008360">
    <property type="term" value="P:regulation of cell shape"/>
    <property type="evidence" value="ECO:0007669"/>
    <property type="project" value="UniProtKB-UniRule"/>
</dbReference>
<gene>
    <name evidence="10" type="primary">enhA_3</name>
    <name evidence="10" type="ORF">Loak_1514</name>
</gene>
<dbReference type="GO" id="GO:0071972">
    <property type="term" value="F:peptidoglycan L,D-transpeptidase activity"/>
    <property type="evidence" value="ECO:0007669"/>
    <property type="project" value="TreeGrafter"/>
</dbReference>
<dbReference type="GO" id="GO:0016740">
    <property type="term" value="F:transferase activity"/>
    <property type="evidence" value="ECO:0007669"/>
    <property type="project" value="UniProtKB-KW"/>
</dbReference>
<keyword evidence="5 7" id="KW-0573">Peptidoglycan synthesis</keyword>
<comment type="pathway">
    <text evidence="1 7">Cell wall biogenesis; peptidoglycan biosynthesis.</text>
</comment>
<feature type="active site" description="Nucleophile" evidence="7">
    <location>
        <position position="159"/>
    </location>
</feature>
<dbReference type="InterPro" id="IPR005490">
    <property type="entry name" value="LD_TPept_cat_dom"/>
</dbReference>
<reference evidence="10 11" key="1">
    <citation type="submission" date="2015-11" db="EMBL/GenBank/DDBJ databases">
        <title>Genomic analysis of 38 Legionella species identifies large and diverse effector repertoires.</title>
        <authorList>
            <person name="Burstein D."/>
            <person name="Amaro F."/>
            <person name="Zusman T."/>
            <person name="Lifshitz Z."/>
            <person name="Cohen O."/>
            <person name="Gilbert J.A."/>
            <person name="Pupko T."/>
            <person name="Shuman H.A."/>
            <person name="Segal G."/>
        </authorList>
    </citation>
    <scope>NUCLEOTIDE SEQUENCE [LARGE SCALE GENOMIC DNA]</scope>
    <source>
        <strain evidence="10 11">Oak Ridge-10</strain>
    </source>
</reference>
<evidence type="ECO:0000256" key="7">
    <source>
        <dbReference type="PROSITE-ProRule" id="PRU01373"/>
    </source>
</evidence>
<feature type="region of interest" description="Disordered" evidence="8">
    <location>
        <begin position="189"/>
        <end position="208"/>
    </location>
</feature>
<dbReference type="AlphaFoldDB" id="A0A0W0WZS8"/>
<dbReference type="GO" id="GO:0005576">
    <property type="term" value="C:extracellular region"/>
    <property type="evidence" value="ECO:0007669"/>
    <property type="project" value="TreeGrafter"/>
</dbReference>
<dbReference type="PATRIC" id="fig|29423.5.peg.1588"/>
<dbReference type="EMBL" id="LNYP01000029">
    <property type="protein sequence ID" value="KTD37838.1"/>
    <property type="molecule type" value="Genomic_DNA"/>
</dbReference>
<dbReference type="PROSITE" id="PS51257">
    <property type="entry name" value="PROKAR_LIPOPROTEIN"/>
    <property type="match status" value="1"/>
</dbReference>
<accession>A0A0W0WZS8</accession>
<evidence type="ECO:0000256" key="3">
    <source>
        <dbReference type="ARBA" id="ARBA00022679"/>
    </source>
</evidence>
<evidence type="ECO:0000256" key="2">
    <source>
        <dbReference type="ARBA" id="ARBA00005992"/>
    </source>
</evidence>
<evidence type="ECO:0000256" key="1">
    <source>
        <dbReference type="ARBA" id="ARBA00004752"/>
    </source>
</evidence>
<dbReference type="PANTHER" id="PTHR30582">
    <property type="entry name" value="L,D-TRANSPEPTIDASE"/>
    <property type="match status" value="1"/>
</dbReference>
<evidence type="ECO:0000256" key="6">
    <source>
        <dbReference type="ARBA" id="ARBA00023316"/>
    </source>
</evidence>
<dbReference type="GO" id="GO:0018104">
    <property type="term" value="P:peptidoglycan-protein cross-linking"/>
    <property type="evidence" value="ECO:0007669"/>
    <property type="project" value="TreeGrafter"/>
</dbReference>
<keyword evidence="4 7" id="KW-0133">Cell shape</keyword>
<dbReference type="Pfam" id="PF03734">
    <property type="entry name" value="YkuD"/>
    <property type="match status" value="1"/>
</dbReference>
<protein>
    <submittedName>
        <fullName evidence="10">Enhanced entry protein EnhA</fullName>
    </submittedName>
</protein>
<comment type="similarity">
    <text evidence="2">Belongs to the YkuD family.</text>
</comment>
<dbReference type="InterPro" id="IPR050979">
    <property type="entry name" value="LD-transpeptidase"/>
</dbReference>
<dbReference type="CDD" id="cd16913">
    <property type="entry name" value="YkuD_like"/>
    <property type="match status" value="1"/>
</dbReference>
<dbReference type="GO" id="GO:0071555">
    <property type="term" value="P:cell wall organization"/>
    <property type="evidence" value="ECO:0007669"/>
    <property type="project" value="UniProtKB-UniRule"/>
</dbReference>
<dbReference type="RefSeq" id="WP_025385311.1">
    <property type="nucleotide sequence ID" value="NZ_LCUA01000002.1"/>
</dbReference>
<evidence type="ECO:0000256" key="8">
    <source>
        <dbReference type="SAM" id="MobiDB-lite"/>
    </source>
</evidence>
<proteinExistence type="inferred from homology"/>
<dbReference type="InterPro" id="IPR038063">
    <property type="entry name" value="Transpep_catalytic_dom"/>
</dbReference>
<evidence type="ECO:0000313" key="11">
    <source>
        <dbReference type="Proteomes" id="UP000054858"/>
    </source>
</evidence>
<evidence type="ECO:0000256" key="5">
    <source>
        <dbReference type="ARBA" id="ARBA00022984"/>
    </source>
</evidence>
<comment type="caution">
    <text evidence="10">The sequence shown here is derived from an EMBL/GenBank/DDBJ whole genome shotgun (WGS) entry which is preliminary data.</text>
</comment>
<dbReference type="Gene3D" id="2.40.440.10">
    <property type="entry name" value="L,D-transpeptidase catalytic domain-like"/>
    <property type="match status" value="1"/>
</dbReference>
<sequence length="208" mass="23377">MNKSLLFGLSISLTLTACVEFDESTYITDDNGIVHHTKHYLRDYRGKNYFPEQVRATGKKQFVFDPKVAAWAAYDAEGHRVMTGSGSGGKEFCEDIQKPCRTVTGNFRIYNKRGADCKSGEYPVQTEGGAKMPYCMYFYRGFTIHAAYEVPPYNSSHGCIRVLPSAAKWLNEEFIDMGTQVTVLSYEDEDGDKDEVIPKQSAQTTNKA</sequence>
<name>A0A0W0WZS8_9GAMM</name>
<dbReference type="PROSITE" id="PS52029">
    <property type="entry name" value="LD_TPASE"/>
    <property type="match status" value="1"/>
</dbReference>
<feature type="active site" description="Proton donor/acceptor" evidence="7">
    <location>
        <position position="145"/>
    </location>
</feature>
<dbReference type="UniPathway" id="UPA00219"/>
<organism evidence="10 11">
    <name type="scientific">Legionella oakridgensis</name>
    <dbReference type="NCBI Taxonomy" id="29423"/>
    <lineage>
        <taxon>Bacteria</taxon>
        <taxon>Pseudomonadati</taxon>
        <taxon>Pseudomonadota</taxon>
        <taxon>Gammaproteobacteria</taxon>
        <taxon>Legionellales</taxon>
        <taxon>Legionellaceae</taxon>
        <taxon>Legionella</taxon>
    </lineage>
</organism>
<feature type="domain" description="L,D-TPase catalytic" evidence="9">
    <location>
        <begin position="60"/>
        <end position="184"/>
    </location>
</feature>
<evidence type="ECO:0000259" key="9">
    <source>
        <dbReference type="PROSITE" id="PS52029"/>
    </source>
</evidence>
<dbReference type="PANTHER" id="PTHR30582:SF2">
    <property type="entry name" value="L,D-TRANSPEPTIDASE YCIB-RELATED"/>
    <property type="match status" value="1"/>
</dbReference>
<evidence type="ECO:0000313" key="10">
    <source>
        <dbReference type="EMBL" id="KTD37838.1"/>
    </source>
</evidence>